<sequence>MASHRVRLAKDKGELVKRLVESNDSTAPFATYADAVMFAATLGYNVDRQLPLGDRIASEPAPIAWEVFSSRGYARAIELLAIANTADVTILSGNDDGAIARQASILEEYANGGLECLQQELRGAIDITGHLLLMLDKHRHSPQPESSEEFDLTRFL</sequence>
<organism evidence="1 2">
    <name type="scientific">Roseofilum casamattae BLCC-M143</name>
    <dbReference type="NCBI Taxonomy" id="3022442"/>
    <lineage>
        <taxon>Bacteria</taxon>
        <taxon>Bacillati</taxon>
        <taxon>Cyanobacteriota</taxon>
        <taxon>Cyanophyceae</taxon>
        <taxon>Desertifilales</taxon>
        <taxon>Desertifilaceae</taxon>
        <taxon>Roseofilum</taxon>
        <taxon>Roseofilum casamattae</taxon>
    </lineage>
</organism>
<dbReference type="EMBL" id="JAQOSQ010000014">
    <property type="protein sequence ID" value="MDJ1184397.1"/>
    <property type="molecule type" value="Genomic_DNA"/>
</dbReference>
<gene>
    <name evidence="1" type="ORF">PMH09_14520</name>
</gene>
<evidence type="ECO:0000313" key="2">
    <source>
        <dbReference type="Proteomes" id="UP001232992"/>
    </source>
</evidence>
<keyword evidence="2" id="KW-1185">Reference proteome</keyword>
<dbReference type="NCBIfam" id="TIGR04062">
    <property type="entry name" value="dnd_assoc_4"/>
    <property type="match status" value="1"/>
</dbReference>
<accession>A0ABT7BYW3</accession>
<dbReference type="Proteomes" id="UP001232992">
    <property type="component" value="Unassembled WGS sequence"/>
</dbReference>
<evidence type="ECO:0000313" key="1">
    <source>
        <dbReference type="EMBL" id="MDJ1184397.1"/>
    </source>
</evidence>
<comment type="caution">
    <text evidence="1">The sequence shown here is derived from an EMBL/GenBank/DDBJ whole genome shotgun (WGS) entry which is preliminary data.</text>
</comment>
<name>A0ABT7BYW3_9CYAN</name>
<dbReference type="RefSeq" id="WP_283759049.1">
    <property type="nucleotide sequence ID" value="NZ_JAQOSQ010000014.1"/>
</dbReference>
<reference evidence="1 2" key="1">
    <citation type="submission" date="2023-01" db="EMBL/GenBank/DDBJ databases">
        <title>Novel diversity within Roseofilum (Cyanobacteria; Desertifilaceae) from marine benthic mats with descriptions of four novel species.</title>
        <authorList>
            <person name="Wang Y."/>
            <person name="Berthold D.E."/>
            <person name="Hu J."/>
            <person name="Lefler F.W."/>
            <person name="Laughinghouse H.D. IV."/>
        </authorList>
    </citation>
    <scope>NUCLEOTIDE SEQUENCE [LARGE SCALE GENOMIC DNA]</scope>
    <source>
        <strain evidence="1 2">BLCC-M143</strain>
    </source>
</reference>
<proteinExistence type="predicted"/>
<dbReference type="InterPro" id="IPR023983">
    <property type="entry name" value="DNA_S_mod_dnd_assoc_4"/>
</dbReference>
<protein>
    <submittedName>
        <fullName evidence="1">DNA phosphorothioation-associated protein 4</fullName>
    </submittedName>
</protein>